<feature type="region of interest" description="Disordered" evidence="1">
    <location>
        <begin position="76"/>
        <end position="96"/>
    </location>
</feature>
<keyword evidence="2" id="KW-0732">Signal</keyword>
<accession>A0A2H1IAX8</accession>
<organism evidence="3 4">
    <name type="scientific">Brevibacterium antiquum</name>
    <dbReference type="NCBI Taxonomy" id="234835"/>
    <lineage>
        <taxon>Bacteria</taxon>
        <taxon>Bacillati</taxon>
        <taxon>Actinomycetota</taxon>
        <taxon>Actinomycetes</taxon>
        <taxon>Micrococcales</taxon>
        <taxon>Brevibacteriaceae</taxon>
        <taxon>Brevibacterium</taxon>
    </lineage>
</organism>
<evidence type="ECO:0008006" key="5">
    <source>
        <dbReference type="Google" id="ProtNLM"/>
    </source>
</evidence>
<evidence type="ECO:0000313" key="3">
    <source>
        <dbReference type="EMBL" id="SMX72270.1"/>
    </source>
</evidence>
<gene>
    <name evidence="3" type="ORF">BANT10_00771</name>
</gene>
<dbReference type="EMBL" id="FXZE01000002">
    <property type="protein sequence ID" value="SMX72270.1"/>
    <property type="molecule type" value="Genomic_DNA"/>
</dbReference>
<dbReference type="Proteomes" id="UP000234342">
    <property type="component" value="Unassembled WGS sequence"/>
</dbReference>
<sequence length="325" mass="34121">MRFPVSRRALLLVGASGACLSLLSGCGVRLDTPPDVPTLDETDQLRNRVARILAATTAGDDDPETAGEDLQKLREAIGPVWSPPTEIATEPPPAEEPRTYVAAAESVSTAVFTTLPTLGSTLIPVLVDVATGMALTAGAEHAEIIRSADALIQDSRRSGRDDSSGEPESAMASSSSDAGSPRAEDSTAAPMWNAILDQARAASYGYERLAVNFDAKSRERDRAVARLESLGSLAGEMLENLGEENADPGAPAWTLNPSPTGPEAAKELAGAIEDNLAAALLPWLQADPRAAARLWESARTRTVFASPQVLRYSYSGGSGEAEARK</sequence>
<protein>
    <recommendedName>
        <fullName evidence="5">DUF4439 domain-containing protein</fullName>
    </recommendedName>
</protein>
<feature type="compositionally biased region" description="Basic and acidic residues" evidence="1">
    <location>
        <begin position="154"/>
        <end position="163"/>
    </location>
</feature>
<dbReference type="AlphaFoldDB" id="A0A2H1IAX8"/>
<feature type="compositionally biased region" description="Low complexity" evidence="1">
    <location>
        <begin position="166"/>
        <end position="181"/>
    </location>
</feature>
<reference evidence="4" key="1">
    <citation type="submission" date="2017-03" db="EMBL/GenBank/DDBJ databases">
        <authorList>
            <person name="Monnet C."/>
        </authorList>
    </citation>
    <scope>NUCLEOTIDE SEQUENCE [LARGE SCALE GENOMIC DNA]</scope>
    <source>
        <strain evidence="4">P10</strain>
    </source>
</reference>
<evidence type="ECO:0000256" key="2">
    <source>
        <dbReference type="SAM" id="SignalP"/>
    </source>
</evidence>
<feature type="chain" id="PRO_5038895803" description="DUF4439 domain-containing protein" evidence="2">
    <location>
        <begin position="25"/>
        <end position="325"/>
    </location>
</feature>
<feature type="signal peptide" evidence="2">
    <location>
        <begin position="1"/>
        <end position="24"/>
    </location>
</feature>
<evidence type="ECO:0000313" key="4">
    <source>
        <dbReference type="Proteomes" id="UP000234342"/>
    </source>
</evidence>
<feature type="region of interest" description="Disordered" evidence="1">
    <location>
        <begin position="153"/>
        <end position="186"/>
    </location>
</feature>
<dbReference type="RefSeq" id="WP_101641884.1">
    <property type="nucleotide sequence ID" value="NZ_FXZE01000002.1"/>
</dbReference>
<name>A0A2H1IAX8_9MICO</name>
<evidence type="ECO:0000256" key="1">
    <source>
        <dbReference type="SAM" id="MobiDB-lite"/>
    </source>
</evidence>
<dbReference type="PROSITE" id="PS51257">
    <property type="entry name" value="PROKAR_LIPOPROTEIN"/>
    <property type="match status" value="1"/>
</dbReference>
<proteinExistence type="predicted"/>
<keyword evidence="4" id="KW-1185">Reference proteome</keyword>